<dbReference type="KEGG" id="pfy:PFICI_12459"/>
<evidence type="ECO:0000256" key="2">
    <source>
        <dbReference type="SAM" id="Phobius"/>
    </source>
</evidence>
<feature type="transmembrane region" description="Helical" evidence="2">
    <location>
        <begin position="63"/>
        <end position="87"/>
    </location>
</feature>
<dbReference type="HOGENOM" id="CLU_1190257_0_0_1"/>
<keyword evidence="2" id="KW-0472">Membrane</keyword>
<evidence type="ECO:0000313" key="3">
    <source>
        <dbReference type="EMBL" id="ETS75515.1"/>
    </source>
</evidence>
<organism evidence="3 4">
    <name type="scientific">Pestalotiopsis fici (strain W106-1 / CGMCC3.15140)</name>
    <dbReference type="NCBI Taxonomy" id="1229662"/>
    <lineage>
        <taxon>Eukaryota</taxon>
        <taxon>Fungi</taxon>
        <taxon>Dikarya</taxon>
        <taxon>Ascomycota</taxon>
        <taxon>Pezizomycotina</taxon>
        <taxon>Sordariomycetes</taxon>
        <taxon>Xylariomycetidae</taxon>
        <taxon>Amphisphaeriales</taxon>
        <taxon>Sporocadaceae</taxon>
        <taxon>Pestalotiopsis</taxon>
    </lineage>
</organism>
<dbReference type="Proteomes" id="UP000030651">
    <property type="component" value="Unassembled WGS sequence"/>
</dbReference>
<reference evidence="4" key="1">
    <citation type="journal article" date="2015" name="BMC Genomics">
        <title>Genomic and transcriptomic analysis of the endophytic fungus Pestalotiopsis fici reveals its lifestyle and high potential for synthesis of natural products.</title>
        <authorList>
            <person name="Wang X."/>
            <person name="Zhang X."/>
            <person name="Liu L."/>
            <person name="Xiang M."/>
            <person name="Wang W."/>
            <person name="Sun X."/>
            <person name="Che Y."/>
            <person name="Guo L."/>
            <person name="Liu G."/>
            <person name="Guo L."/>
            <person name="Wang C."/>
            <person name="Yin W.B."/>
            <person name="Stadler M."/>
            <person name="Zhang X."/>
            <person name="Liu X."/>
        </authorList>
    </citation>
    <scope>NUCLEOTIDE SEQUENCE [LARGE SCALE GENOMIC DNA]</scope>
    <source>
        <strain evidence="4">W106-1 / CGMCC3.15140</strain>
    </source>
</reference>
<feature type="region of interest" description="Disordered" evidence="1">
    <location>
        <begin position="149"/>
        <end position="233"/>
    </location>
</feature>
<sequence length="233" mass="25836">MTVPASGHQMHQTSDSQAEGPLQEISACRCQAHESHEYTTLFKGRLPRLGAESGAFHRPSPDFAQWIAISIAGVLTVVLAVGIYVIARFYNVSLDGSRGPDRKRRAPKSTGNQTGMDCYLNDDSAVNGERKMRRPNFEDHRTMAKLEASSAMSKSGYHDPSQKTVPGTSTMEHETWRQSKRVHIRKSMAKEEEAFGKSLSPRIANRESRSAKGLNFGTAGEELRQRHFDTTAS</sequence>
<feature type="compositionally biased region" description="Basic and acidic residues" evidence="1">
    <location>
        <begin position="221"/>
        <end position="233"/>
    </location>
</feature>
<dbReference type="GeneID" id="19277472"/>
<evidence type="ECO:0000256" key="1">
    <source>
        <dbReference type="SAM" id="MobiDB-lite"/>
    </source>
</evidence>
<dbReference type="EMBL" id="KI912118">
    <property type="protein sequence ID" value="ETS75515.1"/>
    <property type="molecule type" value="Genomic_DNA"/>
</dbReference>
<feature type="region of interest" description="Disordered" evidence="1">
    <location>
        <begin position="1"/>
        <end position="20"/>
    </location>
</feature>
<keyword evidence="2" id="KW-0812">Transmembrane</keyword>
<protein>
    <submittedName>
        <fullName evidence="3">Uncharacterized protein</fullName>
    </submittedName>
</protein>
<feature type="region of interest" description="Disordered" evidence="1">
    <location>
        <begin position="96"/>
        <end position="123"/>
    </location>
</feature>
<dbReference type="RefSeq" id="XP_007839231.1">
    <property type="nucleotide sequence ID" value="XM_007841040.1"/>
</dbReference>
<dbReference type="OrthoDB" id="10437530at2759"/>
<dbReference type="InParanoid" id="W3WNM1"/>
<feature type="compositionally biased region" description="Basic residues" evidence="1">
    <location>
        <begin position="178"/>
        <end position="187"/>
    </location>
</feature>
<proteinExistence type="predicted"/>
<keyword evidence="2" id="KW-1133">Transmembrane helix</keyword>
<dbReference type="AlphaFoldDB" id="W3WNM1"/>
<gene>
    <name evidence="3" type="ORF">PFICI_12459</name>
</gene>
<evidence type="ECO:0000313" key="4">
    <source>
        <dbReference type="Proteomes" id="UP000030651"/>
    </source>
</evidence>
<name>W3WNM1_PESFW</name>
<keyword evidence="4" id="KW-1185">Reference proteome</keyword>
<accession>W3WNM1</accession>